<dbReference type="Proteomes" id="UP001165205">
    <property type="component" value="Unassembled WGS sequence"/>
</dbReference>
<name>A0AAN5C344_ASPOZ</name>
<evidence type="ECO:0000313" key="3">
    <source>
        <dbReference type="Proteomes" id="UP001165205"/>
    </source>
</evidence>
<comment type="caution">
    <text evidence="2">The sequence shown here is derived from an EMBL/GenBank/DDBJ whole genome shotgun (WGS) entry which is preliminary data.</text>
</comment>
<evidence type="ECO:0000256" key="1">
    <source>
        <dbReference type="SAM" id="MobiDB-lite"/>
    </source>
</evidence>
<dbReference type="EMBL" id="BSYA01000181">
    <property type="protein sequence ID" value="GMG35841.1"/>
    <property type="molecule type" value="Genomic_DNA"/>
</dbReference>
<gene>
    <name evidence="2" type="ORF">Aory04_001099300</name>
</gene>
<feature type="region of interest" description="Disordered" evidence="1">
    <location>
        <begin position="27"/>
        <end position="50"/>
    </location>
</feature>
<protein>
    <submittedName>
        <fullName evidence="2">Unnamed protein product</fullName>
    </submittedName>
</protein>
<proteinExistence type="predicted"/>
<dbReference type="AlphaFoldDB" id="A0AAN5C344"/>
<reference evidence="2" key="1">
    <citation type="submission" date="2023-04" db="EMBL/GenBank/DDBJ databases">
        <title>Aspergillus oryzae NBRC 4228.</title>
        <authorList>
            <person name="Ichikawa N."/>
            <person name="Sato H."/>
            <person name="Tonouchi N."/>
        </authorList>
    </citation>
    <scope>NUCLEOTIDE SEQUENCE</scope>
    <source>
        <strain evidence="2">NBRC 4228</strain>
    </source>
</reference>
<sequence length="133" mass="14405">MANEYIPLFVHGKSIRTRTSKGLKEEADFGGRPIGMKRKSPDGIGPSHSHVQKPLIGGEGQAVRGNSVGDQAVELARGREPIDASGLIGHSRLTLIGEVDVVRGGDDQVVRALEPLEVAPSKQRRYCICRRIE</sequence>
<evidence type="ECO:0000313" key="2">
    <source>
        <dbReference type="EMBL" id="GMG35841.1"/>
    </source>
</evidence>
<organism evidence="2 3">
    <name type="scientific">Aspergillus oryzae</name>
    <name type="common">Yellow koji mold</name>
    <dbReference type="NCBI Taxonomy" id="5062"/>
    <lineage>
        <taxon>Eukaryota</taxon>
        <taxon>Fungi</taxon>
        <taxon>Dikarya</taxon>
        <taxon>Ascomycota</taxon>
        <taxon>Pezizomycotina</taxon>
        <taxon>Eurotiomycetes</taxon>
        <taxon>Eurotiomycetidae</taxon>
        <taxon>Eurotiales</taxon>
        <taxon>Aspergillaceae</taxon>
        <taxon>Aspergillus</taxon>
        <taxon>Aspergillus subgen. Circumdati</taxon>
    </lineage>
</organism>
<accession>A0AAN5C344</accession>